<dbReference type="Pfam" id="PF01740">
    <property type="entry name" value="STAS"/>
    <property type="match status" value="1"/>
</dbReference>
<dbReference type="Gene3D" id="3.30.565.10">
    <property type="entry name" value="Histidine kinase-like ATPase, C-terminal domain"/>
    <property type="match status" value="1"/>
</dbReference>
<dbReference type="InterPro" id="IPR036513">
    <property type="entry name" value="STAS_dom_sf"/>
</dbReference>
<dbReference type="InterPro" id="IPR002645">
    <property type="entry name" value="STAS_dom"/>
</dbReference>
<sequence>MVEQMGTRVLVRLHGELSAANAVRVRAELLKFAVDRPDALVVDVTELVVRDPRAASVFRAVAWQAATWPGTPLLICTPDAETARRLTHGCRRLLPVFASPEQALTARPPRRVTVLHDTLLPVSGAARRARELATAACARWQLPALVGPACLIADELATNALIHARTMADIRFAVGSHHLMISVRDGSAARPLVAREQPPGSVAGLGLLLVDATADRWGCLPVDGGKVVWACLRTRTLPPG</sequence>
<name>A0A4Q7ZTT6_9ACTN</name>
<keyword evidence="3" id="KW-1185">Reference proteome</keyword>
<dbReference type="InterPro" id="IPR036890">
    <property type="entry name" value="HATPase_C_sf"/>
</dbReference>
<dbReference type="PROSITE" id="PS50801">
    <property type="entry name" value="STAS"/>
    <property type="match status" value="1"/>
</dbReference>
<dbReference type="PANTHER" id="PTHR35526">
    <property type="entry name" value="ANTI-SIGMA-F FACTOR RSBW-RELATED"/>
    <property type="match status" value="1"/>
</dbReference>
<organism evidence="2 3">
    <name type="scientific">Krasilnikovia cinnamomea</name>
    <dbReference type="NCBI Taxonomy" id="349313"/>
    <lineage>
        <taxon>Bacteria</taxon>
        <taxon>Bacillati</taxon>
        <taxon>Actinomycetota</taxon>
        <taxon>Actinomycetes</taxon>
        <taxon>Micromonosporales</taxon>
        <taxon>Micromonosporaceae</taxon>
        <taxon>Krasilnikovia</taxon>
    </lineage>
</organism>
<dbReference type="PANTHER" id="PTHR35526:SF3">
    <property type="entry name" value="ANTI-SIGMA-F FACTOR RSBW"/>
    <property type="match status" value="1"/>
</dbReference>
<dbReference type="AlphaFoldDB" id="A0A4Q7ZTT6"/>
<dbReference type="SUPFAM" id="SSF55874">
    <property type="entry name" value="ATPase domain of HSP90 chaperone/DNA topoisomerase II/histidine kinase"/>
    <property type="match status" value="1"/>
</dbReference>
<dbReference type="SUPFAM" id="SSF52091">
    <property type="entry name" value="SpoIIaa-like"/>
    <property type="match status" value="1"/>
</dbReference>
<dbReference type="GO" id="GO:0004674">
    <property type="term" value="F:protein serine/threonine kinase activity"/>
    <property type="evidence" value="ECO:0007669"/>
    <property type="project" value="UniProtKB-KW"/>
</dbReference>
<dbReference type="EMBL" id="SHKY01000001">
    <property type="protein sequence ID" value="RZU53965.1"/>
    <property type="molecule type" value="Genomic_DNA"/>
</dbReference>
<feature type="domain" description="STAS" evidence="1">
    <location>
        <begin position="1"/>
        <end position="86"/>
    </location>
</feature>
<evidence type="ECO:0000259" key="1">
    <source>
        <dbReference type="PROSITE" id="PS50801"/>
    </source>
</evidence>
<dbReference type="Gene3D" id="3.30.750.24">
    <property type="entry name" value="STAS domain"/>
    <property type="match status" value="1"/>
</dbReference>
<gene>
    <name evidence="2" type="ORF">EV385_5901</name>
</gene>
<proteinExistence type="predicted"/>
<protein>
    <submittedName>
        <fullName evidence="2">Anti-anti-sigma regulatory factor</fullName>
    </submittedName>
</protein>
<dbReference type="Proteomes" id="UP000292564">
    <property type="component" value="Unassembled WGS sequence"/>
</dbReference>
<accession>A0A4Q7ZTT6</accession>
<comment type="caution">
    <text evidence="2">The sequence shown here is derived from an EMBL/GenBank/DDBJ whole genome shotgun (WGS) entry which is preliminary data.</text>
</comment>
<evidence type="ECO:0000313" key="2">
    <source>
        <dbReference type="EMBL" id="RZU53965.1"/>
    </source>
</evidence>
<dbReference type="InterPro" id="IPR050267">
    <property type="entry name" value="Anti-sigma-factor_SerPK"/>
</dbReference>
<reference evidence="2 3" key="1">
    <citation type="submission" date="2019-02" db="EMBL/GenBank/DDBJ databases">
        <title>Sequencing the genomes of 1000 actinobacteria strains.</title>
        <authorList>
            <person name="Klenk H.-P."/>
        </authorList>
    </citation>
    <scope>NUCLEOTIDE SEQUENCE [LARGE SCALE GENOMIC DNA]</scope>
    <source>
        <strain evidence="2 3">DSM 45162</strain>
    </source>
</reference>
<evidence type="ECO:0000313" key="3">
    <source>
        <dbReference type="Proteomes" id="UP000292564"/>
    </source>
</evidence>
<dbReference type="CDD" id="cd16936">
    <property type="entry name" value="HATPase_RsbW-like"/>
    <property type="match status" value="1"/>
</dbReference>